<dbReference type="RefSeq" id="WP_095134294.1">
    <property type="nucleotide sequence ID" value="NZ_NIBG01000012.1"/>
</dbReference>
<keyword evidence="1" id="KW-0472">Membrane</keyword>
<evidence type="ECO:0000313" key="3">
    <source>
        <dbReference type="Proteomes" id="UP000216024"/>
    </source>
</evidence>
<keyword evidence="1" id="KW-1133">Transmembrane helix</keyword>
<feature type="transmembrane region" description="Helical" evidence="1">
    <location>
        <begin position="7"/>
        <end position="30"/>
    </location>
</feature>
<keyword evidence="3" id="KW-1185">Reference proteome</keyword>
<dbReference type="AlphaFoldDB" id="A0A267MGJ9"/>
<dbReference type="EMBL" id="NIBG01000012">
    <property type="protein sequence ID" value="PAB58714.1"/>
    <property type="molecule type" value="Genomic_DNA"/>
</dbReference>
<sequence>MEKKLSYLWLIPITLLFPMIQNIIFFIRFAKLPFDLFMSSLVFAPTGFISGGVLIYFLRKNLEYTHKMKIVFGYIAGMPFALLFSIFSGLLMHPALVVTVVGPTPLVVGAFLGYSIGKKK</sequence>
<feature type="transmembrane region" description="Helical" evidence="1">
    <location>
        <begin position="70"/>
        <end position="90"/>
    </location>
</feature>
<evidence type="ECO:0000313" key="2">
    <source>
        <dbReference type="EMBL" id="PAB58714.1"/>
    </source>
</evidence>
<feature type="transmembrane region" description="Helical" evidence="1">
    <location>
        <begin position="96"/>
        <end position="116"/>
    </location>
</feature>
<gene>
    <name evidence="2" type="ORF">CCE28_13670</name>
</gene>
<comment type="caution">
    <text evidence="2">The sequence shown here is derived from an EMBL/GenBank/DDBJ whole genome shotgun (WGS) entry which is preliminary data.</text>
</comment>
<organism evidence="2 3">
    <name type="scientific">Anaeromicrobium sediminis</name>
    <dbReference type="NCBI Taxonomy" id="1478221"/>
    <lineage>
        <taxon>Bacteria</taxon>
        <taxon>Bacillati</taxon>
        <taxon>Bacillota</taxon>
        <taxon>Clostridia</taxon>
        <taxon>Peptostreptococcales</taxon>
        <taxon>Thermotaleaceae</taxon>
        <taxon>Anaeromicrobium</taxon>
    </lineage>
</organism>
<reference evidence="2 3" key="1">
    <citation type="submission" date="2017-06" db="EMBL/GenBank/DDBJ databases">
        <title>Draft genome sequence of anaerobic fermentative bacterium Anaeromicrobium sediminis DY2726D isolated from West Pacific Ocean sediments.</title>
        <authorList>
            <person name="Zeng X."/>
        </authorList>
    </citation>
    <scope>NUCLEOTIDE SEQUENCE [LARGE SCALE GENOMIC DNA]</scope>
    <source>
        <strain evidence="2 3">DY2726D</strain>
    </source>
</reference>
<dbReference type="Proteomes" id="UP000216024">
    <property type="component" value="Unassembled WGS sequence"/>
</dbReference>
<keyword evidence="1" id="KW-0812">Transmembrane</keyword>
<name>A0A267MGJ9_9FIRM</name>
<accession>A0A267MGJ9</accession>
<proteinExistence type="predicted"/>
<protein>
    <submittedName>
        <fullName evidence="2">Uncharacterized protein</fullName>
    </submittedName>
</protein>
<feature type="transmembrane region" description="Helical" evidence="1">
    <location>
        <begin position="36"/>
        <end position="58"/>
    </location>
</feature>
<evidence type="ECO:0000256" key="1">
    <source>
        <dbReference type="SAM" id="Phobius"/>
    </source>
</evidence>